<dbReference type="AlphaFoldDB" id="A0A835NRD5"/>
<evidence type="ECO:0000256" key="11">
    <source>
        <dbReference type="RuleBase" id="RU364020"/>
    </source>
</evidence>
<evidence type="ECO:0000256" key="2">
    <source>
        <dbReference type="ARBA" id="ARBA00006339"/>
    </source>
</evidence>
<dbReference type="EMBL" id="JADDUC020000001">
    <property type="protein sequence ID" value="KAI1243351.1"/>
    <property type="molecule type" value="Genomic_DNA"/>
</dbReference>
<comment type="subcellular location">
    <subcellularLocation>
        <location evidence="1 11">Golgi apparatus membrane</location>
        <topology evidence="1 11">Single-pass type II membrane protein</topology>
    </subcellularLocation>
</comment>
<dbReference type="GO" id="GO:0008146">
    <property type="term" value="F:sulfotransferase activity"/>
    <property type="evidence" value="ECO:0007669"/>
    <property type="project" value="InterPro"/>
</dbReference>
<dbReference type="OrthoDB" id="2019940at2759"/>
<keyword evidence="5 11" id="KW-0735">Signal-anchor</keyword>
<dbReference type="PANTHER" id="PTHR12137:SF6">
    <property type="entry name" value="CARBOHYDRATE SULFOTRANSFERASE 9"/>
    <property type="match status" value="1"/>
</dbReference>
<reference evidence="13" key="1">
    <citation type="submission" date="2020-10" db="EMBL/GenBank/DDBJ databases">
        <title>Feather gene expression reveals the developmental basis of iridescence in African starlings.</title>
        <authorList>
            <person name="Rubenstein D.R."/>
        </authorList>
    </citation>
    <scope>NUCLEOTIDE SEQUENCE</scope>
    <source>
        <strain evidence="13">SS15</strain>
        <tissue evidence="13">Liver</tissue>
    </source>
</reference>
<evidence type="ECO:0000256" key="8">
    <source>
        <dbReference type="ARBA" id="ARBA00023136"/>
    </source>
</evidence>
<dbReference type="Proteomes" id="UP000618051">
    <property type="component" value="Unassembled WGS sequence"/>
</dbReference>
<evidence type="ECO:0000256" key="4">
    <source>
        <dbReference type="ARBA" id="ARBA00022692"/>
    </source>
</evidence>
<keyword evidence="8" id="KW-0472">Membrane</keyword>
<evidence type="ECO:0000256" key="3">
    <source>
        <dbReference type="ARBA" id="ARBA00022679"/>
    </source>
</evidence>
<comment type="similarity">
    <text evidence="2 11">Belongs to the sulfotransferase 2 family.</text>
</comment>
<accession>A0A835NRD5</accession>
<gene>
    <name evidence="14" type="ORF">IHE44_0000946</name>
    <name evidence="13" type="ORF">IHE44_015038</name>
</gene>
<keyword evidence="4" id="KW-0812">Transmembrane</keyword>
<evidence type="ECO:0000256" key="5">
    <source>
        <dbReference type="ARBA" id="ARBA00022968"/>
    </source>
</evidence>
<dbReference type="InterPro" id="IPR018011">
    <property type="entry name" value="Carb_sulfotrans_8-10"/>
</dbReference>
<dbReference type="GO" id="GO:0030166">
    <property type="term" value="P:proteoglycan biosynthetic process"/>
    <property type="evidence" value="ECO:0007669"/>
    <property type="project" value="TreeGrafter"/>
</dbReference>
<keyword evidence="10 11" id="KW-0119">Carbohydrate metabolism</keyword>
<protein>
    <recommendedName>
        <fullName evidence="11">Carbohydrate sulfotransferase</fullName>
        <ecNumber evidence="11">2.8.2.-</ecNumber>
    </recommendedName>
</protein>
<proteinExistence type="inferred from homology"/>
<sequence>MGWRLSWDCLLAPRSASDSEMSSSCRMKPLKLNILASFNNFSSDSSNALSNPEAELLGCPSQRTGSLSECDPATWEAPAPCCTFPAVMVGGCGEDTKEDADMLKTSEELSQSIHKLVLAKLFQEMAKLISPYFFSVTIFPLQCAYFEDEQADETELTGGDQLTFAASEKPRADHDDDQDDDDSMRLCLELRVGAEDKAQRHGKMKCEGQGTCIKPNTVALVGAATLKHSAAHRIPVLQGGMVLELDFTLQPLGMPRKAAWRRGAPVGLSNHEMTVSSSRQWQGRADPFGVVAVSSGSRLPEQQRTSESPLSWFRGVYLPPALHPLNKTFVKSDEWQDVDSTQEKRRAFLQDFCRKYNSRKKLQTHLVHLVSRIYVEDRHKVLYCEVPKAGCSNWKRVLMVLSGLAASANNISHDDVHYGKHLRKLDSYDLKEIYTRLNMYTKFIFVRDPMERLVSAFRDKFEHPNSYYHPVFGKAIIKKYRHNADEEALKTGSGVKFKEFIQYLLDSHRPVGMDIHWEQVSKLCYPCLINYDFIGKFETLEEDANYFLQLRH</sequence>
<evidence type="ECO:0000256" key="9">
    <source>
        <dbReference type="ARBA" id="ARBA00023180"/>
    </source>
</evidence>
<evidence type="ECO:0000256" key="10">
    <source>
        <dbReference type="ARBA" id="ARBA00023277"/>
    </source>
</evidence>
<keyword evidence="3 11" id="KW-0808">Transferase</keyword>
<evidence type="ECO:0000313" key="15">
    <source>
        <dbReference type="Proteomes" id="UP000618051"/>
    </source>
</evidence>
<evidence type="ECO:0000256" key="12">
    <source>
        <dbReference type="SAM" id="MobiDB-lite"/>
    </source>
</evidence>
<dbReference type="GO" id="GO:0000139">
    <property type="term" value="C:Golgi membrane"/>
    <property type="evidence" value="ECO:0007669"/>
    <property type="project" value="UniProtKB-SubCell"/>
</dbReference>
<dbReference type="GO" id="GO:0016051">
    <property type="term" value="P:carbohydrate biosynthetic process"/>
    <property type="evidence" value="ECO:0007669"/>
    <property type="project" value="InterPro"/>
</dbReference>
<organism evidence="13">
    <name type="scientific">Lamprotornis superbus</name>
    <dbReference type="NCBI Taxonomy" id="245042"/>
    <lineage>
        <taxon>Eukaryota</taxon>
        <taxon>Metazoa</taxon>
        <taxon>Chordata</taxon>
        <taxon>Craniata</taxon>
        <taxon>Vertebrata</taxon>
        <taxon>Euteleostomi</taxon>
        <taxon>Archelosauria</taxon>
        <taxon>Archosauria</taxon>
        <taxon>Dinosauria</taxon>
        <taxon>Saurischia</taxon>
        <taxon>Theropoda</taxon>
        <taxon>Coelurosauria</taxon>
        <taxon>Aves</taxon>
        <taxon>Neognathae</taxon>
        <taxon>Neoaves</taxon>
        <taxon>Telluraves</taxon>
        <taxon>Australaves</taxon>
        <taxon>Passeriformes</taxon>
        <taxon>Sturnidae</taxon>
        <taxon>Lamprotornis</taxon>
    </lineage>
</organism>
<dbReference type="EMBL" id="JADDUC010000096">
    <property type="protein sequence ID" value="KAG0118970.1"/>
    <property type="molecule type" value="Genomic_DNA"/>
</dbReference>
<feature type="region of interest" description="Disordered" evidence="12">
    <location>
        <begin position="157"/>
        <end position="181"/>
    </location>
</feature>
<dbReference type="EC" id="2.8.2.-" evidence="11"/>
<dbReference type="InterPro" id="IPR005331">
    <property type="entry name" value="Sulfotransferase"/>
</dbReference>
<evidence type="ECO:0000256" key="7">
    <source>
        <dbReference type="ARBA" id="ARBA00023034"/>
    </source>
</evidence>
<evidence type="ECO:0000313" key="13">
    <source>
        <dbReference type="EMBL" id="KAG0118970.1"/>
    </source>
</evidence>
<evidence type="ECO:0000256" key="6">
    <source>
        <dbReference type="ARBA" id="ARBA00022989"/>
    </source>
</evidence>
<dbReference type="PANTHER" id="PTHR12137">
    <property type="entry name" value="CARBOHYDRATE SULFOTRANSFERASE"/>
    <property type="match status" value="1"/>
</dbReference>
<keyword evidence="6" id="KW-1133">Transmembrane helix</keyword>
<evidence type="ECO:0000256" key="1">
    <source>
        <dbReference type="ARBA" id="ARBA00004323"/>
    </source>
</evidence>
<keyword evidence="15" id="KW-1185">Reference proteome</keyword>
<comment type="caution">
    <text evidence="13">The sequence shown here is derived from an EMBL/GenBank/DDBJ whole genome shotgun (WGS) entry which is preliminary data.</text>
</comment>
<name>A0A835NRD5_9PASS</name>
<reference evidence="14" key="3">
    <citation type="submission" date="2022-01" db="EMBL/GenBank/DDBJ databases">
        <authorList>
            <person name="Rubenstein D.R."/>
        </authorList>
    </citation>
    <scope>NUCLEOTIDE SEQUENCE</scope>
    <source>
        <strain evidence="14">SS15</strain>
        <tissue evidence="14">Liver</tissue>
    </source>
</reference>
<evidence type="ECO:0000313" key="14">
    <source>
        <dbReference type="EMBL" id="KAI1243351.1"/>
    </source>
</evidence>
<reference evidence="14 15" key="2">
    <citation type="journal article" date="2021" name="J. Hered.">
        <title>Feather Gene Expression Elucidates the Developmental Basis of Plumage Iridescence in African Starlings.</title>
        <authorList>
            <person name="Rubenstein D.R."/>
            <person name="Corvelo A."/>
            <person name="MacManes M.D."/>
            <person name="Maia R."/>
            <person name="Narzisi G."/>
            <person name="Rousaki A."/>
            <person name="Vandenabeele P."/>
            <person name="Shawkey M.D."/>
            <person name="Solomon J."/>
        </authorList>
    </citation>
    <scope>NUCLEOTIDE SEQUENCE [LARGE SCALE GENOMIC DNA]</scope>
    <source>
        <strain evidence="14">SS15</strain>
    </source>
</reference>
<keyword evidence="7 11" id="KW-0333">Golgi apparatus</keyword>
<keyword evidence="9 11" id="KW-0325">Glycoprotein</keyword>
<dbReference type="Pfam" id="PF03567">
    <property type="entry name" value="Sulfotransfer_2"/>
    <property type="match status" value="1"/>
</dbReference>